<proteinExistence type="predicted"/>
<evidence type="ECO:0000313" key="1">
    <source>
        <dbReference type="EMBL" id="KAJ3575507.1"/>
    </source>
</evidence>
<organism evidence="1 2">
    <name type="scientific">Leucocoprinus birnbaumii</name>
    <dbReference type="NCBI Taxonomy" id="56174"/>
    <lineage>
        <taxon>Eukaryota</taxon>
        <taxon>Fungi</taxon>
        <taxon>Dikarya</taxon>
        <taxon>Basidiomycota</taxon>
        <taxon>Agaricomycotina</taxon>
        <taxon>Agaricomycetes</taxon>
        <taxon>Agaricomycetidae</taxon>
        <taxon>Agaricales</taxon>
        <taxon>Agaricineae</taxon>
        <taxon>Agaricaceae</taxon>
        <taxon>Leucocoprinus</taxon>
    </lineage>
</organism>
<sequence length="180" mass="20249">MDSLPPPIPASEISKGYTEITPSTYYYSMLWKPLLAARRRCRCEVCMGIRSLPSRLERKFIKRPQFICVPPPASSRLASLNTLTTATSLQQGKNPLVTGRPVIKIQDGLAFKVNDTSVTCLVCMEAIPIDSPADALVECEEHGRKSHFISPEYLHDEFTKTQYDGHVARRSSRLHHKHAQ</sequence>
<comment type="caution">
    <text evidence="1">The sequence shown here is derived from an EMBL/GenBank/DDBJ whole genome shotgun (WGS) entry which is preliminary data.</text>
</comment>
<dbReference type="AlphaFoldDB" id="A0AAD5W185"/>
<evidence type="ECO:0000313" key="2">
    <source>
        <dbReference type="Proteomes" id="UP001213000"/>
    </source>
</evidence>
<name>A0AAD5W185_9AGAR</name>
<protein>
    <submittedName>
        <fullName evidence="1">Uncharacterized protein</fullName>
    </submittedName>
</protein>
<keyword evidence="2" id="KW-1185">Reference proteome</keyword>
<reference evidence="1" key="1">
    <citation type="submission" date="2022-07" db="EMBL/GenBank/DDBJ databases">
        <title>Genome Sequence of Leucocoprinus birnbaumii.</title>
        <authorList>
            <person name="Buettner E."/>
        </authorList>
    </citation>
    <scope>NUCLEOTIDE SEQUENCE</scope>
    <source>
        <strain evidence="1">VT141</strain>
    </source>
</reference>
<dbReference type="Proteomes" id="UP001213000">
    <property type="component" value="Unassembled WGS sequence"/>
</dbReference>
<dbReference type="EMBL" id="JANIEX010000035">
    <property type="protein sequence ID" value="KAJ3575507.1"/>
    <property type="molecule type" value="Genomic_DNA"/>
</dbReference>
<accession>A0AAD5W185</accession>
<gene>
    <name evidence="1" type="ORF">NP233_g1046</name>
</gene>